<feature type="coiled-coil region" evidence="4">
    <location>
        <begin position="164"/>
        <end position="191"/>
    </location>
</feature>
<dbReference type="PRINTS" id="PR00111">
    <property type="entry name" value="ABHYDROLASE"/>
</dbReference>
<keyword evidence="2 3" id="KW-0456">Lyase</keyword>
<sequence length="272" mass="30389">MESVELSGQVWRYQTYGSPTRPALVLLHGFTGSHESWEALAVRWAARRFVIVPDLPGHGQTAASADISEGTMPKMADRLSQLLRRLSISKASVLGYSMGGRLALHWAVRHLQQVQCLVLESASPGLDDMAARQKRRRQDRELAQSIETRGIEWFVPYWSNQPLFQHQSDSLKALENRIRRAQSAMGLAQSLRAAGTGEQESLWHNLSDVAVPVLLVTGSQDAKFCAIAESMESRFPNAKWVCVARSGHTVHGEQMERFYEVVDAFFAENGSR</sequence>
<evidence type="ECO:0000313" key="7">
    <source>
        <dbReference type="Proteomes" id="UP000241848"/>
    </source>
</evidence>
<dbReference type="EMBL" id="PXYV01000020">
    <property type="protein sequence ID" value="PSR22206.1"/>
    <property type="molecule type" value="Genomic_DNA"/>
</dbReference>
<evidence type="ECO:0000313" key="6">
    <source>
        <dbReference type="EMBL" id="PSR22206.1"/>
    </source>
</evidence>
<comment type="subunit">
    <text evidence="3">Monomer.</text>
</comment>
<evidence type="ECO:0000256" key="4">
    <source>
        <dbReference type="SAM" id="Coils"/>
    </source>
</evidence>
<comment type="caution">
    <text evidence="6">The sequence shown here is derived from an EMBL/GenBank/DDBJ whole genome shotgun (WGS) entry which is preliminary data.</text>
</comment>
<dbReference type="SUPFAM" id="SSF53474">
    <property type="entry name" value="alpha/beta-Hydrolases"/>
    <property type="match status" value="1"/>
</dbReference>
<reference evidence="6 7" key="1">
    <citation type="journal article" date="2014" name="BMC Genomics">
        <title>Comparison of environmental and isolate Sulfobacillus genomes reveals diverse carbon, sulfur, nitrogen, and hydrogen metabolisms.</title>
        <authorList>
            <person name="Justice N.B."/>
            <person name="Norman A."/>
            <person name="Brown C.T."/>
            <person name="Singh A."/>
            <person name="Thomas B.C."/>
            <person name="Banfield J.F."/>
        </authorList>
    </citation>
    <scope>NUCLEOTIDE SEQUENCE [LARGE SCALE GENOMIC DNA]</scope>
    <source>
        <strain evidence="6">AMDSBA3</strain>
    </source>
</reference>
<dbReference type="InterPro" id="IPR029058">
    <property type="entry name" value="AB_hydrolase_fold"/>
</dbReference>
<dbReference type="AlphaFoldDB" id="A0A2T2WJ11"/>
<dbReference type="EC" id="4.2.99.20" evidence="3"/>
<dbReference type="Proteomes" id="UP000241848">
    <property type="component" value="Unassembled WGS sequence"/>
</dbReference>
<comment type="catalytic activity">
    <reaction evidence="3">
        <text>5-enolpyruvoyl-6-hydroxy-2-succinyl-cyclohex-3-ene-1-carboxylate = (1R,6R)-6-hydroxy-2-succinyl-cyclohexa-2,4-diene-1-carboxylate + pyruvate</text>
        <dbReference type="Rhea" id="RHEA:25597"/>
        <dbReference type="ChEBI" id="CHEBI:15361"/>
        <dbReference type="ChEBI" id="CHEBI:58689"/>
        <dbReference type="ChEBI" id="CHEBI:58818"/>
        <dbReference type="EC" id="4.2.99.20"/>
    </reaction>
</comment>
<protein>
    <recommendedName>
        <fullName evidence="3">Putative 2-succinyl-6-hydroxy-2,4-cyclohexadiene-1-carboxylate synthase</fullName>
        <shortName evidence="3">SHCHC synthase</shortName>
        <ecNumber evidence="3">4.2.99.20</ecNumber>
    </recommendedName>
</protein>
<dbReference type="InterPro" id="IPR022485">
    <property type="entry name" value="SHCHC_synthase_MenH"/>
</dbReference>
<dbReference type="UniPathway" id="UPA01057">
    <property type="reaction ID" value="UER00900"/>
</dbReference>
<dbReference type="NCBIfam" id="TIGR03695">
    <property type="entry name" value="menH_SHCHC"/>
    <property type="match status" value="1"/>
</dbReference>
<dbReference type="Pfam" id="PF00561">
    <property type="entry name" value="Abhydrolase_1"/>
    <property type="match status" value="1"/>
</dbReference>
<proteinExistence type="inferred from homology"/>
<comment type="pathway">
    <text evidence="3">Quinol/quinone metabolism; menaquinone biosynthesis.</text>
</comment>
<comment type="pathway">
    <text evidence="3">Quinol/quinone metabolism; 1,4-dihydroxy-2-naphthoate biosynthesis; 1,4-dihydroxy-2-naphthoate from chorismate: step 3/7.</text>
</comment>
<organism evidence="6 7">
    <name type="scientific">Sulfobacillus acidophilus</name>
    <dbReference type="NCBI Taxonomy" id="53633"/>
    <lineage>
        <taxon>Bacteria</taxon>
        <taxon>Bacillati</taxon>
        <taxon>Bacillota</taxon>
        <taxon>Clostridia</taxon>
        <taxon>Eubacteriales</taxon>
        <taxon>Clostridiales Family XVII. Incertae Sedis</taxon>
        <taxon>Sulfobacillus</taxon>
    </lineage>
</organism>
<accession>A0A2T2WJ11</accession>
<evidence type="ECO:0000256" key="2">
    <source>
        <dbReference type="ARBA" id="ARBA00023239"/>
    </source>
</evidence>
<evidence type="ECO:0000256" key="3">
    <source>
        <dbReference type="HAMAP-Rule" id="MF_01660"/>
    </source>
</evidence>
<comment type="similarity">
    <text evidence="3">Belongs to the AB hydrolase superfamily. MenH family.</text>
</comment>
<dbReference type="Gene3D" id="3.40.50.1820">
    <property type="entry name" value="alpha/beta hydrolase"/>
    <property type="match status" value="1"/>
</dbReference>
<dbReference type="UniPathway" id="UPA00079"/>
<keyword evidence="4" id="KW-0175">Coiled coil</keyword>
<gene>
    <name evidence="3 6" type="primary">menH</name>
    <name evidence="6" type="ORF">C7B45_07475</name>
</gene>
<name>A0A2T2WJ11_9FIRM</name>
<feature type="domain" description="AB hydrolase-1" evidence="5">
    <location>
        <begin position="22"/>
        <end position="252"/>
    </location>
</feature>
<dbReference type="InterPro" id="IPR000073">
    <property type="entry name" value="AB_hydrolase_1"/>
</dbReference>
<dbReference type="HAMAP" id="MF_01660">
    <property type="entry name" value="MenH"/>
    <property type="match status" value="1"/>
</dbReference>
<dbReference type="GO" id="GO:0009234">
    <property type="term" value="P:menaquinone biosynthetic process"/>
    <property type="evidence" value="ECO:0007669"/>
    <property type="project" value="UniProtKB-UniRule"/>
</dbReference>
<comment type="function">
    <text evidence="3">Catalyzes a proton abstraction reaction that results in 2,5-elimination of pyruvate from 2-succinyl-5-enolpyruvyl-6-hydroxy-3-cyclohexene-1-carboxylate (SEPHCHC) and the formation of 2-succinyl-6-hydroxy-2,4-cyclohexadiene-1-carboxylate (SHCHC).</text>
</comment>
<evidence type="ECO:0000259" key="5">
    <source>
        <dbReference type="Pfam" id="PF00561"/>
    </source>
</evidence>
<dbReference type="PANTHER" id="PTHR42916:SF1">
    <property type="entry name" value="PROTEIN PHYLLO, CHLOROPLASTIC"/>
    <property type="match status" value="1"/>
</dbReference>
<dbReference type="GO" id="GO:0070205">
    <property type="term" value="F:2-succinyl-6-hydroxy-2,4-cyclohexadiene-1-carboxylate synthase activity"/>
    <property type="evidence" value="ECO:0007669"/>
    <property type="project" value="UniProtKB-UniRule"/>
</dbReference>
<keyword evidence="1 3" id="KW-0474">Menaquinone biosynthesis</keyword>
<dbReference type="PANTHER" id="PTHR42916">
    <property type="entry name" value="2-SUCCINYL-5-ENOLPYRUVYL-6-HYDROXY-3-CYCLOHEXENE-1-CARBOXYLATE SYNTHASE"/>
    <property type="match status" value="1"/>
</dbReference>
<evidence type="ECO:0000256" key="1">
    <source>
        <dbReference type="ARBA" id="ARBA00022428"/>
    </source>
</evidence>